<accession>A0A6L8LEV2</accession>
<dbReference type="GO" id="GO:0042781">
    <property type="term" value="F:3'-tRNA processing endoribonuclease activity"/>
    <property type="evidence" value="ECO:0007669"/>
    <property type="project" value="TreeGrafter"/>
</dbReference>
<dbReference type="PANTHER" id="PTHR46018">
    <property type="entry name" value="ZINC PHOSPHODIESTERASE ELAC PROTEIN 1"/>
    <property type="match status" value="1"/>
</dbReference>
<reference evidence="2 3" key="1">
    <citation type="submission" date="2020-01" db="EMBL/GenBank/DDBJ databases">
        <authorList>
            <person name="Chen S."/>
        </authorList>
    </citation>
    <scope>NUCLEOTIDE SEQUENCE [LARGE SCALE GENOMIC DNA]</scope>
    <source>
        <strain evidence="2 3">GS-10</strain>
    </source>
</reference>
<keyword evidence="3" id="KW-1185">Reference proteome</keyword>
<dbReference type="EMBL" id="WWEN01000002">
    <property type="protein sequence ID" value="MYM54601.1"/>
    <property type="molecule type" value="Genomic_DNA"/>
</dbReference>
<dbReference type="NCBIfam" id="NF002558">
    <property type="entry name" value="PRK02126.1"/>
    <property type="match status" value="1"/>
</dbReference>
<proteinExistence type="predicted"/>
<sequence>MSVLVQPRLINDPTGDPGLYLDFHFGRRAILFDLGDTAPLSARELLRVSHVFVSHAHMDHIAGLDRLLRLRLHRPRPLTLLGPRGFTTQMQNRLGSYTWNLLDQDAVDFRLTVQSFDGETIHESAEFRARDAFRRRDLSPPGLPPGIVLSEPDFEIHATELDHGTPSLAFAFRQAQRFNVRRNLLDGMGLAVGPWIDMAKEALRDGLPDDHAIEVPGAGQVTLAQLRDAFQPGRGQHFAYVADAADTAQNRARITDLARDADQLFIEAYFLTADRALAEATRHLTAFAAGEIAKAAHARRVTAFHHSARYGGDCAGFAAEVQAGFVGG</sequence>
<feature type="domain" description="Metallo-beta-lactamase" evidence="1">
    <location>
        <begin position="42"/>
        <end position="95"/>
    </location>
</feature>
<evidence type="ECO:0000313" key="3">
    <source>
        <dbReference type="Proteomes" id="UP000479043"/>
    </source>
</evidence>
<gene>
    <name evidence="2" type="ORF">GR167_04745</name>
</gene>
<dbReference type="Pfam" id="PF12706">
    <property type="entry name" value="Lactamase_B_2"/>
    <property type="match status" value="1"/>
</dbReference>
<evidence type="ECO:0000313" key="2">
    <source>
        <dbReference type="EMBL" id="MYM54601.1"/>
    </source>
</evidence>
<dbReference type="SUPFAM" id="SSF56281">
    <property type="entry name" value="Metallo-hydrolase/oxidoreductase"/>
    <property type="match status" value="1"/>
</dbReference>
<evidence type="ECO:0000259" key="1">
    <source>
        <dbReference type="Pfam" id="PF12706"/>
    </source>
</evidence>
<dbReference type="InterPro" id="IPR036866">
    <property type="entry name" value="RibonucZ/Hydroxyglut_hydro"/>
</dbReference>
<keyword evidence="2" id="KW-0378">Hydrolase</keyword>
<dbReference type="AlphaFoldDB" id="A0A6L8LEV2"/>
<dbReference type="Gene3D" id="3.60.15.10">
    <property type="entry name" value="Ribonuclease Z/Hydroxyacylglutathione hydrolase-like"/>
    <property type="match status" value="1"/>
</dbReference>
<protein>
    <submittedName>
        <fullName evidence="2">MBL fold metallo-hydrolase</fullName>
    </submittedName>
</protein>
<dbReference type="RefSeq" id="WP_160972286.1">
    <property type="nucleotide sequence ID" value="NZ_WWEN01000002.1"/>
</dbReference>
<dbReference type="PANTHER" id="PTHR46018:SF7">
    <property type="entry name" value="RIBONUCLEASE Z"/>
    <property type="match status" value="1"/>
</dbReference>
<dbReference type="InterPro" id="IPR001279">
    <property type="entry name" value="Metallo-B-lactamas"/>
</dbReference>
<comment type="caution">
    <text evidence="2">The sequence shown here is derived from an EMBL/GenBank/DDBJ whole genome shotgun (WGS) entry which is preliminary data.</text>
</comment>
<dbReference type="Proteomes" id="UP000479043">
    <property type="component" value="Unassembled WGS sequence"/>
</dbReference>
<name>A0A6L8LEV2_9RHOB</name>
<organism evidence="2 3">
    <name type="scientific">Thalassovita mangrovi</name>
    <dbReference type="NCBI Taxonomy" id="2692236"/>
    <lineage>
        <taxon>Bacteria</taxon>
        <taxon>Pseudomonadati</taxon>
        <taxon>Pseudomonadota</taxon>
        <taxon>Alphaproteobacteria</taxon>
        <taxon>Rhodobacterales</taxon>
        <taxon>Roseobacteraceae</taxon>
        <taxon>Thalassovita</taxon>
    </lineage>
</organism>